<feature type="transmembrane region" description="Helical" evidence="10">
    <location>
        <begin position="333"/>
        <end position="352"/>
    </location>
</feature>
<feature type="transmembrane region" description="Helical" evidence="10">
    <location>
        <begin position="100"/>
        <end position="120"/>
    </location>
</feature>
<dbReference type="PANTHER" id="PTHR23501:SF191">
    <property type="entry name" value="VACUOLAR BASIC AMINO ACID TRANSPORTER 4"/>
    <property type="match status" value="1"/>
</dbReference>
<organism evidence="12 13">
    <name type="scientific">Leisingera caerulea</name>
    <name type="common">Phaeobacter caeruleus</name>
    <dbReference type="NCBI Taxonomy" id="506591"/>
    <lineage>
        <taxon>Bacteria</taxon>
        <taxon>Pseudomonadati</taxon>
        <taxon>Pseudomonadota</taxon>
        <taxon>Alphaproteobacteria</taxon>
        <taxon>Rhodobacterales</taxon>
        <taxon>Roseobacteraceae</taxon>
        <taxon>Leisingera</taxon>
    </lineage>
</organism>
<dbReference type="InterPro" id="IPR020846">
    <property type="entry name" value="MFS_dom"/>
</dbReference>
<dbReference type="SUPFAM" id="SSF103473">
    <property type="entry name" value="MFS general substrate transporter"/>
    <property type="match status" value="1"/>
</dbReference>
<evidence type="ECO:0000256" key="5">
    <source>
        <dbReference type="ARBA" id="ARBA00022448"/>
    </source>
</evidence>
<evidence type="ECO:0000313" key="12">
    <source>
        <dbReference type="EMBL" id="UWQ56001.1"/>
    </source>
</evidence>
<dbReference type="GO" id="GO:0042910">
    <property type="term" value="F:xenobiotic transmembrane transporter activity"/>
    <property type="evidence" value="ECO:0007669"/>
    <property type="project" value="InterPro"/>
</dbReference>
<dbReference type="PROSITE" id="PS50850">
    <property type="entry name" value="MFS"/>
    <property type="match status" value="1"/>
</dbReference>
<protein>
    <recommendedName>
        <fullName evidence="10">Bcr/CflA family efflux transporter</fullName>
    </recommendedName>
</protein>
<reference evidence="12" key="1">
    <citation type="submission" date="2021-08" db="EMBL/GenBank/DDBJ databases">
        <authorList>
            <person name="Nwanade C."/>
            <person name="Wang M."/>
            <person name="Masoudi A."/>
            <person name="Yu Z."/>
            <person name="Liu J."/>
        </authorList>
    </citation>
    <scope>NUCLEOTIDE SEQUENCE</scope>
    <source>
        <strain evidence="12">S122</strain>
        <plasmid evidence="12">unnamed1</plasmid>
    </source>
</reference>
<dbReference type="InterPro" id="IPR005829">
    <property type="entry name" value="Sugar_transporter_CS"/>
</dbReference>
<geneLocation type="plasmid" evidence="12 13">
    <name>unnamed1</name>
</geneLocation>
<dbReference type="InterPro" id="IPR036259">
    <property type="entry name" value="MFS_trans_sf"/>
</dbReference>
<keyword evidence="12" id="KW-0614">Plasmid</keyword>
<feature type="domain" description="Major facilitator superfamily (MFS) profile" evidence="11">
    <location>
        <begin position="9"/>
        <end position="395"/>
    </location>
</feature>
<feature type="transmembrane region" description="Helical" evidence="10">
    <location>
        <begin position="75"/>
        <end position="94"/>
    </location>
</feature>
<keyword evidence="6" id="KW-1003">Cell membrane</keyword>
<evidence type="ECO:0000256" key="3">
    <source>
        <dbReference type="ARBA" id="ARBA00006236"/>
    </source>
</evidence>
<accession>A0A9Q9M079</accession>
<feature type="transmembrane region" description="Helical" evidence="10">
    <location>
        <begin position="303"/>
        <end position="321"/>
    </location>
</feature>
<dbReference type="CDD" id="cd17320">
    <property type="entry name" value="MFS_MdfA_MDR_like"/>
    <property type="match status" value="1"/>
</dbReference>
<comment type="subcellular location">
    <subcellularLocation>
        <location evidence="10">Cell inner membrane</location>
        <topology evidence="10">Multi-pass membrane protein</topology>
    </subcellularLocation>
    <subcellularLocation>
        <location evidence="2">Cell membrane</location>
        <topology evidence="2">Multi-pass membrane protein</topology>
    </subcellularLocation>
</comment>
<dbReference type="GO" id="GO:1990961">
    <property type="term" value="P:xenobiotic detoxification by transmembrane export across the plasma membrane"/>
    <property type="evidence" value="ECO:0007669"/>
    <property type="project" value="InterPro"/>
</dbReference>
<gene>
    <name evidence="12" type="ORF">K3721_18780</name>
</gene>
<keyword evidence="9 10" id="KW-0472">Membrane</keyword>
<comment type="similarity">
    <text evidence="4">Belongs to the major facilitator superfamily. TCR/Tet family.</text>
</comment>
<feature type="transmembrane region" description="Helical" evidence="10">
    <location>
        <begin position="245"/>
        <end position="263"/>
    </location>
</feature>
<keyword evidence="10" id="KW-0997">Cell inner membrane</keyword>
<proteinExistence type="inferred from homology"/>
<feature type="transmembrane region" description="Helical" evidence="10">
    <location>
        <begin position="275"/>
        <end position="297"/>
    </location>
</feature>
<name>A0A9Q9M079_LEICA</name>
<dbReference type="KEGG" id="lcae:K3721_18780"/>
<comment type="function">
    <text evidence="1">Resistance to tetracycline by an active tetracycline efflux. This is an energy-dependent process that decreases the accumulation of the antibiotic in whole cells. This protein functions as a metal-tetracycline/H(+) antiporter.</text>
</comment>
<comment type="similarity">
    <text evidence="3 10">Belongs to the major facilitator superfamily. Bcr/CmlA family.</text>
</comment>
<evidence type="ECO:0000313" key="13">
    <source>
        <dbReference type="Proteomes" id="UP001058713"/>
    </source>
</evidence>
<dbReference type="NCBIfam" id="TIGR00710">
    <property type="entry name" value="efflux_Bcr_CflA"/>
    <property type="match status" value="1"/>
</dbReference>
<feature type="transmembrane region" description="Helical" evidence="10">
    <location>
        <begin position="372"/>
        <end position="390"/>
    </location>
</feature>
<evidence type="ECO:0000256" key="6">
    <source>
        <dbReference type="ARBA" id="ARBA00022475"/>
    </source>
</evidence>
<dbReference type="PANTHER" id="PTHR23501">
    <property type="entry name" value="MAJOR FACILITATOR SUPERFAMILY"/>
    <property type="match status" value="1"/>
</dbReference>
<evidence type="ECO:0000256" key="1">
    <source>
        <dbReference type="ARBA" id="ARBA00003279"/>
    </source>
</evidence>
<evidence type="ECO:0000256" key="4">
    <source>
        <dbReference type="ARBA" id="ARBA00007520"/>
    </source>
</evidence>
<dbReference type="AlphaFoldDB" id="A0A9Q9M079"/>
<keyword evidence="7 10" id="KW-0812">Transmembrane</keyword>
<dbReference type="Gene3D" id="1.20.1720.10">
    <property type="entry name" value="Multidrug resistance protein D"/>
    <property type="match status" value="1"/>
</dbReference>
<evidence type="ECO:0000256" key="10">
    <source>
        <dbReference type="RuleBase" id="RU365088"/>
    </source>
</evidence>
<dbReference type="InterPro" id="IPR011701">
    <property type="entry name" value="MFS"/>
</dbReference>
<feature type="transmembrane region" description="Helical" evidence="10">
    <location>
        <begin position="42"/>
        <end position="63"/>
    </location>
</feature>
<feature type="transmembrane region" description="Helical" evidence="10">
    <location>
        <begin position="160"/>
        <end position="180"/>
    </location>
</feature>
<dbReference type="EMBL" id="CP081071">
    <property type="protein sequence ID" value="UWQ56001.1"/>
    <property type="molecule type" value="Genomic_DNA"/>
</dbReference>
<dbReference type="InterPro" id="IPR004812">
    <property type="entry name" value="Efflux_drug-R_Bcr/CmlA"/>
</dbReference>
<keyword evidence="5 10" id="KW-0813">Transport</keyword>
<evidence type="ECO:0000256" key="9">
    <source>
        <dbReference type="ARBA" id="ARBA00023136"/>
    </source>
</evidence>
<dbReference type="Proteomes" id="UP001058713">
    <property type="component" value="Plasmid unnamed1"/>
</dbReference>
<evidence type="ECO:0000256" key="2">
    <source>
        <dbReference type="ARBA" id="ARBA00004651"/>
    </source>
</evidence>
<evidence type="ECO:0000259" key="11">
    <source>
        <dbReference type="PROSITE" id="PS50850"/>
    </source>
</evidence>
<keyword evidence="8 10" id="KW-1133">Transmembrane helix</keyword>
<dbReference type="GO" id="GO:0005886">
    <property type="term" value="C:plasma membrane"/>
    <property type="evidence" value="ECO:0007669"/>
    <property type="project" value="UniProtKB-SubCell"/>
</dbReference>
<evidence type="ECO:0000256" key="7">
    <source>
        <dbReference type="ARBA" id="ARBA00022692"/>
    </source>
</evidence>
<feature type="transmembrane region" description="Helical" evidence="10">
    <location>
        <begin position="209"/>
        <end position="233"/>
    </location>
</feature>
<dbReference type="InterPro" id="IPR001958">
    <property type="entry name" value="Tet-R_TetA/multi-R_MdtG-like"/>
</dbReference>
<evidence type="ECO:0000256" key="8">
    <source>
        <dbReference type="ARBA" id="ARBA00022989"/>
    </source>
</evidence>
<dbReference type="PROSITE" id="PS00216">
    <property type="entry name" value="SUGAR_TRANSPORT_1"/>
    <property type="match status" value="1"/>
</dbReference>
<dbReference type="PRINTS" id="PR01035">
    <property type="entry name" value="TCRTETA"/>
</dbReference>
<feature type="transmembrane region" description="Helical" evidence="10">
    <location>
        <begin position="132"/>
        <end position="154"/>
    </location>
</feature>
<sequence length="410" mass="42610">MNRTRTPPHLITLILLTGFSPISLNMFLPSLANIAVDLETDYSTVSWAVSGYLAITAIIQLIIGPLSDRIGRRRVLLVALLVFAFASAGCTFAPNIEAFLFCRMLQGSIIGGYALSLAIVRDTRTEREAVSLIGYIGMAMAIAPMVGPMLGGVLDTFFGWRSVFGFYAAAGFGLLLLCWFDLGETRPQRATDTSTPAPGTTALIREPLFWAYALCSTLSVGAFYIFLTGAPLVAQSTFNVTAAELGLYIGTITVGFMIGGFLAGRVGQHFEPTTIMIAGRVVACTGLAGGLLLLASGITSAELFFASTIFVGLGNGITMPGSNAGVMSVRPDLAGSAAGLSGALIVSGGAVLTSVTGNLVPQTNGGQTLLKLMLAASGLALAFAVWAAWLRKKGGYTTGPVPARSGDPSL</sequence>
<dbReference type="Pfam" id="PF07690">
    <property type="entry name" value="MFS_1"/>
    <property type="match status" value="1"/>
</dbReference>
<comment type="caution">
    <text evidence="10">Lacks conserved residue(s) required for the propagation of feature annotation.</text>
</comment>